<dbReference type="Proteomes" id="UP000006038">
    <property type="component" value="Chromosome 10"/>
</dbReference>
<feature type="region of interest" description="Disordered" evidence="1">
    <location>
        <begin position="50"/>
        <end position="109"/>
    </location>
</feature>
<accession>J3N4P9</accession>
<evidence type="ECO:0000313" key="2">
    <source>
        <dbReference type="EnsemblPlants" id="OB10G24970.1"/>
    </source>
</evidence>
<protein>
    <submittedName>
        <fullName evidence="2">Uncharacterized protein</fullName>
    </submittedName>
</protein>
<organism evidence="2">
    <name type="scientific">Oryza brachyantha</name>
    <name type="common">malo sina</name>
    <dbReference type="NCBI Taxonomy" id="4533"/>
    <lineage>
        <taxon>Eukaryota</taxon>
        <taxon>Viridiplantae</taxon>
        <taxon>Streptophyta</taxon>
        <taxon>Embryophyta</taxon>
        <taxon>Tracheophyta</taxon>
        <taxon>Spermatophyta</taxon>
        <taxon>Magnoliopsida</taxon>
        <taxon>Liliopsida</taxon>
        <taxon>Poales</taxon>
        <taxon>Poaceae</taxon>
        <taxon>BOP clade</taxon>
        <taxon>Oryzoideae</taxon>
        <taxon>Oryzeae</taxon>
        <taxon>Oryzinae</taxon>
        <taxon>Oryza</taxon>
    </lineage>
</organism>
<evidence type="ECO:0000256" key="1">
    <source>
        <dbReference type="SAM" id="MobiDB-lite"/>
    </source>
</evidence>
<reference evidence="2" key="1">
    <citation type="journal article" date="2013" name="Nat. Commun.">
        <title>Whole-genome sequencing of Oryza brachyantha reveals mechanisms underlying Oryza genome evolution.</title>
        <authorList>
            <person name="Chen J."/>
            <person name="Huang Q."/>
            <person name="Gao D."/>
            <person name="Wang J."/>
            <person name="Lang Y."/>
            <person name="Liu T."/>
            <person name="Li B."/>
            <person name="Bai Z."/>
            <person name="Luis Goicoechea J."/>
            <person name="Liang C."/>
            <person name="Chen C."/>
            <person name="Zhang W."/>
            <person name="Sun S."/>
            <person name="Liao Y."/>
            <person name="Zhang X."/>
            <person name="Yang L."/>
            <person name="Song C."/>
            <person name="Wang M."/>
            <person name="Shi J."/>
            <person name="Liu G."/>
            <person name="Liu J."/>
            <person name="Zhou H."/>
            <person name="Zhou W."/>
            <person name="Yu Q."/>
            <person name="An N."/>
            <person name="Chen Y."/>
            <person name="Cai Q."/>
            <person name="Wang B."/>
            <person name="Liu B."/>
            <person name="Min J."/>
            <person name="Huang Y."/>
            <person name="Wu H."/>
            <person name="Li Z."/>
            <person name="Zhang Y."/>
            <person name="Yin Y."/>
            <person name="Song W."/>
            <person name="Jiang J."/>
            <person name="Jackson S.A."/>
            <person name="Wing R.A."/>
            <person name="Wang J."/>
            <person name="Chen M."/>
        </authorList>
    </citation>
    <scope>NUCLEOTIDE SEQUENCE [LARGE SCALE GENOMIC DNA]</scope>
    <source>
        <strain evidence="2">cv. IRGC 101232</strain>
    </source>
</reference>
<proteinExistence type="predicted"/>
<keyword evidence="3" id="KW-1185">Reference proteome</keyword>
<dbReference type="AlphaFoldDB" id="J3N4P9"/>
<dbReference type="EnsemblPlants" id="OB10G24970.1">
    <property type="protein sequence ID" value="OB10G24970.1"/>
    <property type="gene ID" value="OB10G24970"/>
</dbReference>
<reference evidence="2" key="2">
    <citation type="submission" date="2013-04" db="UniProtKB">
        <authorList>
            <consortium name="EnsemblPlants"/>
        </authorList>
    </citation>
    <scope>IDENTIFICATION</scope>
</reference>
<evidence type="ECO:0000313" key="3">
    <source>
        <dbReference type="Proteomes" id="UP000006038"/>
    </source>
</evidence>
<dbReference type="Gramene" id="OB10G24970.1">
    <property type="protein sequence ID" value="OB10G24970.1"/>
    <property type="gene ID" value="OB10G24970"/>
</dbReference>
<feature type="compositionally biased region" description="Low complexity" evidence="1">
    <location>
        <begin position="51"/>
        <end position="70"/>
    </location>
</feature>
<dbReference type="HOGENOM" id="CLU_2030304_0_0_1"/>
<name>J3N4P9_ORYBR</name>
<sequence>MIRFVAVNFDRFGLDFGFCFSVRWMDGWVDWRRRCRRCCSSWRARRGIGVGAVSPSSPSTGSSPRPVGGVRADLRIRGGAPQATSRPAAGWLHLDGEASPRADGAGGDGVCVAPAIPGKKVG</sequence>